<dbReference type="InterPro" id="IPR012132">
    <property type="entry name" value="GMC_OxRdtase"/>
</dbReference>
<dbReference type="RefSeq" id="XP_026280363.1">
    <property type="nucleotide sequence ID" value="XM_026424578.2"/>
</dbReference>
<feature type="binding site" evidence="2">
    <location>
        <position position="260"/>
    </location>
    <ligand>
        <name>FAD</name>
        <dbReference type="ChEBI" id="CHEBI:57692"/>
    </ligand>
</feature>
<dbReference type="GO" id="GO:0016614">
    <property type="term" value="F:oxidoreductase activity, acting on CH-OH group of donors"/>
    <property type="evidence" value="ECO:0007669"/>
    <property type="project" value="InterPro"/>
</dbReference>
<dbReference type="PANTHER" id="PTHR11552">
    <property type="entry name" value="GLUCOSE-METHANOL-CHOLINE GMC OXIDOREDUCTASE"/>
    <property type="match status" value="1"/>
</dbReference>
<evidence type="ECO:0000259" key="4">
    <source>
        <dbReference type="PROSITE" id="PS00623"/>
    </source>
</evidence>
<keyword evidence="2 3" id="KW-0274">FAD</keyword>
<dbReference type="AlphaFoldDB" id="A0A6J1SI25"/>
<comment type="similarity">
    <text evidence="1 3">Belongs to the GMC oxidoreductase family.</text>
</comment>
<proteinExistence type="inferred from homology"/>
<dbReference type="PIRSF" id="PIRSF000137">
    <property type="entry name" value="Alcohol_oxidase"/>
    <property type="match status" value="1"/>
</dbReference>
<dbReference type="InterPro" id="IPR036188">
    <property type="entry name" value="FAD/NAD-bd_sf"/>
</dbReference>
<dbReference type="Pfam" id="PF05199">
    <property type="entry name" value="GMC_oxred_C"/>
    <property type="match status" value="1"/>
</dbReference>
<dbReference type="GeneID" id="113207852"/>
<dbReference type="Gene3D" id="3.50.50.60">
    <property type="entry name" value="FAD/NAD(P)-binding domain"/>
    <property type="match status" value="1"/>
</dbReference>
<dbReference type="PROSITE" id="PS00623">
    <property type="entry name" value="GMC_OXRED_1"/>
    <property type="match status" value="1"/>
</dbReference>
<feature type="domain" description="Glucose-methanol-choline oxidoreductase N-terminal" evidence="4">
    <location>
        <begin position="121"/>
        <end position="144"/>
    </location>
</feature>
<dbReference type="Proteomes" id="UP000504606">
    <property type="component" value="Unplaced"/>
</dbReference>
<name>A0A6J1SI25_FRAOC</name>
<evidence type="ECO:0000256" key="3">
    <source>
        <dbReference type="RuleBase" id="RU003968"/>
    </source>
</evidence>
<dbReference type="Pfam" id="PF00732">
    <property type="entry name" value="GMC_oxred_N"/>
    <property type="match status" value="1"/>
</dbReference>
<dbReference type="KEGG" id="foc:113207852"/>
<evidence type="ECO:0000256" key="1">
    <source>
        <dbReference type="ARBA" id="ARBA00010790"/>
    </source>
</evidence>
<dbReference type="PANTHER" id="PTHR11552:SF217">
    <property type="entry name" value="GLUCOSE DEHYDROGENASE [FAD, QUINONE]"/>
    <property type="match status" value="1"/>
</dbReference>
<evidence type="ECO:0000313" key="6">
    <source>
        <dbReference type="Proteomes" id="UP000504606"/>
    </source>
</evidence>
<sequence length="624" mass="67976">MERACPVAQSPACTPASLFTTLLLSSLRHDGERQRDDVKDSPDAPKDFDFIVVGGGSAGCVVASRLSENPAWRVLLLEAGPEEPALTEVPAFNRLFLHTDVDWQFRTQASGWDPGQYVPRGRTLGGSSAINGMLYSRGHPEDYDSWERMGNPGWAYRDVLPFFKKSENNHDEVDADLHGRGGPLDVSHFPYRDENVPVVLEAMEQAGLPFNADHTGREQSGATLLQFTQRDGHRRSSNQAFIAPVRRKRPNLVVRPLSPVRRVLLDSNKRAVGVEYDGPHGPRVALARREVIVSAGALQSPQILMLSGIGPREHLEEAGIAPIHDLPAVGQNLKDHLTTMLTVNFTVTKTATERSDTLQQRLAAYARYLDGGHGPLSATGVRQVAAFFRTKQQDGTSGRRPLIHLEVIGQLMKRRGAAANCTAPGEDSVWYDQIRISPVLLHPRYSGQVRLNTTSPRSLPLLYLNISLDEDEERTWVEGFRVAASLNDTASFREAGIVLDAPPLPGCTAAPNSDAYWGCAGRRGAQTWGHLTGTCRMGPDAAASVVDAQLHVHGVDGLRVVDASVMPDLPSGNTNGPSIMVGEKGAELIRQAHWDNGMWTDATPRPQGHGSIIAFCPASCRTRG</sequence>
<dbReference type="Gene3D" id="3.30.560.10">
    <property type="entry name" value="Glucose Oxidase, domain 3"/>
    <property type="match status" value="1"/>
</dbReference>
<reference evidence="7" key="1">
    <citation type="submission" date="2025-08" db="UniProtKB">
        <authorList>
            <consortium name="RefSeq"/>
        </authorList>
    </citation>
    <scope>IDENTIFICATION</scope>
    <source>
        <tissue evidence="7">Whole organism</tissue>
    </source>
</reference>
<keyword evidence="3" id="KW-0285">Flavoprotein</keyword>
<evidence type="ECO:0000256" key="2">
    <source>
        <dbReference type="PIRSR" id="PIRSR000137-2"/>
    </source>
</evidence>
<dbReference type="InterPro" id="IPR007867">
    <property type="entry name" value="GMC_OxRtase_C"/>
</dbReference>
<dbReference type="SUPFAM" id="SSF54373">
    <property type="entry name" value="FAD-linked reductases, C-terminal domain"/>
    <property type="match status" value="1"/>
</dbReference>
<evidence type="ECO:0000259" key="5">
    <source>
        <dbReference type="PROSITE" id="PS00624"/>
    </source>
</evidence>
<feature type="domain" description="Glucose-methanol-choline oxidoreductase N-terminal" evidence="5">
    <location>
        <begin position="296"/>
        <end position="310"/>
    </location>
</feature>
<gene>
    <name evidence="7" type="primary">LOC113207852</name>
</gene>
<evidence type="ECO:0000313" key="7">
    <source>
        <dbReference type="RefSeq" id="XP_026280363.1"/>
    </source>
</evidence>
<dbReference type="PROSITE" id="PS00624">
    <property type="entry name" value="GMC_OXRED_2"/>
    <property type="match status" value="1"/>
</dbReference>
<comment type="cofactor">
    <cofactor evidence="2">
        <name>FAD</name>
        <dbReference type="ChEBI" id="CHEBI:57692"/>
    </cofactor>
</comment>
<protein>
    <submittedName>
        <fullName evidence="7">Glucose dehydrogenase [FAD, quinone]-like</fullName>
    </submittedName>
</protein>
<accession>A0A6J1SI25</accession>
<dbReference type="InterPro" id="IPR000172">
    <property type="entry name" value="GMC_OxRdtase_N"/>
</dbReference>
<organism evidence="6 7">
    <name type="scientific">Frankliniella occidentalis</name>
    <name type="common">Western flower thrips</name>
    <name type="synonym">Euthrips occidentalis</name>
    <dbReference type="NCBI Taxonomy" id="133901"/>
    <lineage>
        <taxon>Eukaryota</taxon>
        <taxon>Metazoa</taxon>
        <taxon>Ecdysozoa</taxon>
        <taxon>Arthropoda</taxon>
        <taxon>Hexapoda</taxon>
        <taxon>Insecta</taxon>
        <taxon>Pterygota</taxon>
        <taxon>Neoptera</taxon>
        <taxon>Paraneoptera</taxon>
        <taxon>Thysanoptera</taxon>
        <taxon>Terebrantia</taxon>
        <taxon>Thripoidea</taxon>
        <taxon>Thripidae</taxon>
        <taxon>Frankliniella</taxon>
    </lineage>
</organism>
<dbReference type="OrthoDB" id="269227at2759"/>
<dbReference type="GO" id="GO:0050660">
    <property type="term" value="F:flavin adenine dinucleotide binding"/>
    <property type="evidence" value="ECO:0007669"/>
    <property type="project" value="InterPro"/>
</dbReference>
<dbReference type="SUPFAM" id="SSF51905">
    <property type="entry name" value="FAD/NAD(P)-binding domain"/>
    <property type="match status" value="1"/>
</dbReference>
<keyword evidence="6" id="KW-1185">Reference proteome</keyword>